<dbReference type="Proteomes" id="UP000826234">
    <property type="component" value="Unassembled WGS sequence"/>
</dbReference>
<proteinExistence type="predicted"/>
<keyword evidence="3" id="KW-1185">Reference proteome</keyword>
<feature type="region of interest" description="Disordered" evidence="1">
    <location>
        <begin position="22"/>
        <end position="100"/>
    </location>
</feature>
<comment type="caution">
    <text evidence="2">The sequence shown here is derived from an EMBL/GenBank/DDBJ whole genome shotgun (WGS) entry which is preliminary data.</text>
</comment>
<dbReference type="EMBL" id="JAIPUX010000953">
    <property type="protein sequence ID" value="KAH0625938.1"/>
    <property type="molecule type" value="Genomic_DNA"/>
</dbReference>
<protein>
    <recommendedName>
        <fullName evidence="4">Telomerase RNA component interacting RNase</fullName>
    </recommendedName>
</protein>
<organism evidence="2 3">
    <name type="scientific">Phrynosoma platyrhinos</name>
    <name type="common">Desert horned lizard</name>
    <dbReference type="NCBI Taxonomy" id="52577"/>
    <lineage>
        <taxon>Eukaryota</taxon>
        <taxon>Metazoa</taxon>
        <taxon>Chordata</taxon>
        <taxon>Craniata</taxon>
        <taxon>Vertebrata</taxon>
        <taxon>Euteleostomi</taxon>
        <taxon>Lepidosauria</taxon>
        <taxon>Squamata</taxon>
        <taxon>Bifurcata</taxon>
        <taxon>Unidentata</taxon>
        <taxon>Episquamata</taxon>
        <taxon>Toxicofera</taxon>
        <taxon>Iguania</taxon>
        <taxon>Phrynosomatidae</taxon>
        <taxon>Phrynosomatinae</taxon>
        <taxon>Phrynosoma</taxon>
    </lineage>
</organism>
<reference evidence="2 3" key="1">
    <citation type="journal article" date="2022" name="Gigascience">
        <title>A chromosome-level genome assembly and annotation of the desert horned lizard, Phrynosoma platyrhinos, provides insight into chromosomal rearrangements among reptiles.</title>
        <authorList>
            <person name="Koochekian N."/>
            <person name="Ascanio A."/>
            <person name="Farleigh K."/>
            <person name="Card D.C."/>
            <person name="Schield D.R."/>
            <person name="Castoe T.A."/>
            <person name="Jezkova T."/>
        </authorList>
    </citation>
    <scope>NUCLEOTIDE SEQUENCE [LARGE SCALE GENOMIC DNA]</scope>
    <source>
        <strain evidence="2">NK-2021</strain>
    </source>
</reference>
<gene>
    <name evidence="2" type="ORF">JD844_034317</name>
</gene>
<evidence type="ECO:0008006" key="4">
    <source>
        <dbReference type="Google" id="ProtNLM"/>
    </source>
</evidence>
<evidence type="ECO:0000313" key="3">
    <source>
        <dbReference type="Proteomes" id="UP000826234"/>
    </source>
</evidence>
<dbReference type="PANTHER" id="PTHR37871">
    <property type="entry name" value="PROLINE-RICH PROTEIN 22"/>
    <property type="match status" value="1"/>
</dbReference>
<name>A0ABQ7T8F8_PHRPL</name>
<dbReference type="InterPro" id="IPR031535">
    <property type="entry name" value="PRR22"/>
</dbReference>
<sequence length="120" mass="13599">MEASGVAPIRAQYLSTKEEFHAYLDREGELQSGEDGEKDEPEKKASSDLSEPPPAKFQKLEEDGNQEENLPEVGNENKNKQERKRARGQNKSRPCMKPANYEKNRLCPSVVQVKQKVVKV</sequence>
<evidence type="ECO:0000256" key="1">
    <source>
        <dbReference type="SAM" id="MobiDB-lite"/>
    </source>
</evidence>
<accession>A0ABQ7T8F8</accession>
<feature type="compositionally biased region" description="Basic residues" evidence="1">
    <location>
        <begin position="81"/>
        <end position="90"/>
    </location>
</feature>
<evidence type="ECO:0000313" key="2">
    <source>
        <dbReference type="EMBL" id="KAH0625938.1"/>
    </source>
</evidence>
<dbReference type="PANTHER" id="PTHR37871:SF1">
    <property type="entry name" value="PROLINE-RICH PROTEIN 22"/>
    <property type="match status" value="1"/>
</dbReference>